<dbReference type="Pfam" id="PF10639">
    <property type="entry name" value="TMEM234"/>
    <property type="match status" value="1"/>
</dbReference>
<feature type="transmembrane region" description="Helical" evidence="6">
    <location>
        <begin position="50"/>
        <end position="68"/>
    </location>
</feature>
<dbReference type="InterPro" id="IPR018908">
    <property type="entry name" value="TMEM234"/>
</dbReference>
<evidence type="ECO:0000256" key="6">
    <source>
        <dbReference type="SAM" id="Phobius"/>
    </source>
</evidence>
<evidence type="ECO:0000313" key="8">
    <source>
        <dbReference type="WBParaSite" id="SMUV_0000482901-mRNA-1"/>
    </source>
</evidence>
<comment type="similarity">
    <text evidence="2">Belongs to the TMEM234 family.</text>
</comment>
<evidence type="ECO:0000256" key="4">
    <source>
        <dbReference type="ARBA" id="ARBA00022989"/>
    </source>
</evidence>
<evidence type="ECO:0000256" key="5">
    <source>
        <dbReference type="ARBA" id="ARBA00023136"/>
    </source>
</evidence>
<sequence length="99" mass="10672">MTGIKDVLEIVLVSLLWGCTNPLMRIGAQSMQTPEESLILNVWLLATKPLTLVVPVINSLTLLFTALAGRALGEKSESSMILVGGILIVIGITMTLYFD</sequence>
<organism evidence="7 8">
    <name type="scientific">Syphacia muris</name>
    <dbReference type="NCBI Taxonomy" id="451379"/>
    <lineage>
        <taxon>Eukaryota</taxon>
        <taxon>Metazoa</taxon>
        <taxon>Ecdysozoa</taxon>
        <taxon>Nematoda</taxon>
        <taxon>Chromadorea</taxon>
        <taxon>Rhabditida</taxon>
        <taxon>Spirurina</taxon>
        <taxon>Oxyuridomorpha</taxon>
        <taxon>Oxyuroidea</taxon>
        <taxon>Oxyuridae</taxon>
        <taxon>Syphacia</taxon>
    </lineage>
</organism>
<proteinExistence type="inferred from homology"/>
<dbReference type="AlphaFoldDB" id="A0A0N5AK21"/>
<protein>
    <submittedName>
        <fullName evidence="8">Transmembrane protein 234 homolog</fullName>
    </submittedName>
</protein>
<name>A0A0N5AK21_9BILA</name>
<dbReference type="WBParaSite" id="SMUV_0000482901-mRNA-1">
    <property type="protein sequence ID" value="SMUV_0000482901-mRNA-1"/>
    <property type="gene ID" value="SMUV_0000482901"/>
</dbReference>
<keyword evidence="3 6" id="KW-0812">Transmembrane</keyword>
<dbReference type="Proteomes" id="UP000046393">
    <property type="component" value="Unplaced"/>
</dbReference>
<dbReference type="PANTHER" id="PTHR28668:SF1">
    <property type="entry name" value="TRANSMEMBRANE PROTEIN 234"/>
    <property type="match status" value="1"/>
</dbReference>
<comment type="subcellular location">
    <subcellularLocation>
        <location evidence="1">Membrane</location>
        <topology evidence="1">Multi-pass membrane protein</topology>
    </subcellularLocation>
</comment>
<accession>A0A0N5AK21</accession>
<reference evidence="8" key="1">
    <citation type="submission" date="2017-02" db="UniProtKB">
        <authorList>
            <consortium name="WormBaseParasite"/>
        </authorList>
    </citation>
    <scope>IDENTIFICATION</scope>
</reference>
<evidence type="ECO:0000256" key="2">
    <source>
        <dbReference type="ARBA" id="ARBA00005977"/>
    </source>
</evidence>
<evidence type="ECO:0000256" key="1">
    <source>
        <dbReference type="ARBA" id="ARBA00004141"/>
    </source>
</evidence>
<feature type="transmembrane region" description="Helical" evidence="6">
    <location>
        <begin position="80"/>
        <end position="98"/>
    </location>
</feature>
<evidence type="ECO:0000313" key="7">
    <source>
        <dbReference type="Proteomes" id="UP000046393"/>
    </source>
</evidence>
<evidence type="ECO:0000256" key="3">
    <source>
        <dbReference type="ARBA" id="ARBA00022692"/>
    </source>
</evidence>
<keyword evidence="5 6" id="KW-0472">Membrane</keyword>
<dbReference type="PANTHER" id="PTHR28668">
    <property type="entry name" value="TRANSMEMBRANE PROTEIN 234"/>
    <property type="match status" value="1"/>
</dbReference>
<dbReference type="SUPFAM" id="SSF103481">
    <property type="entry name" value="Multidrug resistance efflux transporter EmrE"/>
    <property type="match status" value="1"/>
</dbReference>
<keyword evidence="7" id="KW-1185">Reference proteome</keyword>
<dbReference type="InterPro" id="IPR037185">
    <property type="entry name" value="EmrE-like"/>
</dbReference>
<keyword evidence="4 6" id="KW-1133">Transmembrane helix</keyword>
<dbReference type="GO" id="GO:0016020">
    <property type="term" value="C:membrane"/>
    <property type="evidence" value="ECO:0007669"/>
    <property type="project" value="UniProtKB-SubCell"/>
</dbReference>